<name>A0A383A4U7_9ZZZZ</name>
<dbReference type="EMBL" id="UINC01189060">
    <property type="protein sequence ID" value="SVE02579.1"/>
    <property type="molecule type" value="Genomic_DNA"/>
</dbReference>
<dbReference type="SUPFAM" id="SSF53448">
    <property type="entry name" value="Nucleotide-diphospho-sugar transferases"/>
    <property type="match status" value="1"/>
</dbReference>
<keyword evidence="2" id="KW-0548">Nucleotidyltransferase</keyword>
<dbReference type="GO" id="GO:0005829">
    <property type="term" value="C:cytosol"/>
    <property type="evidence" value="ECO:0007669"/>
    <property type="project" value="TreeGrafter"/>
</dbReference>
<feature type="non-terminal residue" evidence="3">
    <location>
        <position position="172"/>
    </location>
</feature>
<evidence type="ECO:0000256" key="2">
    <source>
        <dbReference type="ARBA" id="ARBA00022695"/>
    </source>
</evidence>
<dbReference type="GO" id="GO:0008690">
    <property type="term" value="F:3-deoxy-manno-octulosonate cytidylyltransferase activity"/>
    <property type="evidence" value="ECO:0007669"/>
    <property type="project" value="TreeGrafter"/>
</dbReference>
<dbReference type="PANTHER" id="PTHR42866:SF2">
    <property type="entry name" value="3-DEOXY-MANNO-OCTULOSONATE CYTIDYLYLTRANSFERASE, MITOCHONDRIAL"/>
    <property type="match status" value="1"/>
</dbReference>
<gene>
    <name evidence="3" type="ORF">METZ01_LOCUS455433</name>
</gene>
<accession>A0A383A4U7</accession>
<protein>
    <recommendedName>
        <fullName evidence="4">3-deoxy-manno-octulosonate cytidylyltransferase</fullName>
    </recommendedName>
</protein>
<organism evidence="3">
    <name type="scientific">marine metagenome</name>
    <dbReference type="NCBI Taxonomy" id="408172"/>
    <lineage>
        <taxon>unclassified sequences</taxon>
        <taxon>metagenomes</taxon>
        <taxon>ecological metagenomes</taxon>
    </lineage>
</organism>
<evidence type="ECO:0008006" key="4">
    <source>
        <dbReference type="Google" id="ProtNLM"/>
    </source>
</evidence>
<dbReference type="Gene3D" id="3.90.550.10">
    <property type="entry name" value="Spore Coat Polysaccharide Biosynthesis Protein SpsA, Chain A"/>
    <property type="match status" value="1"/>
</dbReference>
<dbReference type="InterPro" id="IPR003329">
    <property type="entry name" value="Cytidylyl_trans"/>
</dbReference>
<dbReference type="AlphaFoldDB" id="A0A383A4U7"/>
<evidence type="ECO:0000313" key="3">
    <source>
        <dbReference type="EMBL" id="SVE02579.1"/>
    </source>
</evidence>
<dbReference type="Pfam" id="PF02348">
    <property type="entry name" value="CTP_transf_3"/>
    <property type="match status" value="1"/>
</dbReference>
<proteinExistence type="predicted"/>
<reference evidence="3" key="1">
    <citation type="submission" date="2018-05" db="EMBL/GenBank/DDBJ databases">
        <authorList>
            <person name="Lanie J.A."/>
            <person name="Ng W.-L."/>
            <person name="Kazmierczak K.M."/>
            <person name="Andrzejewski T.M."/>
            <person name="Davidsen T.M."/>
            <person name="Wayne K.J."/>
            <person name="Tettelin H."/>
            <person name="Glass J.I."/>
            <person name="Rusch D."/>
            <person name="Podicherti R."/>
            <person name="Tsui H.-C.T."/>
            <person name="Winkler M.E."/>
        </authorList>
    </citation>
    <scope>NUCLEOTIDE SEQUENCE</scope>
</reference>
<dbReference type="PANTHER" id="PTHR42866">
    <property type="entry name" value="3-DEOXY-MANNO-OCTULOSONATE CYTIDYLYLTRANSFERASE"/>
    <property type="match status" value="1"/>
</dbReference>
<keyword evidence="1" id="KW-0808">Transferase</keyword>
<sequence>MIDGLPVIVHTLKRAQLAKSLDEVYVCTDAEEIASVVHSHGGKVILTRPDHINGTERIAEAAKSLEADYFVDVQGDEPLVDPKHIDTVVSEHPKHPEWDILLPSLPITHPENPHVVKIVHDTNYRVMLVSRSIIPQPFRHRPSFFLKHLSIISFKSESLQKFASLKPSPLEL</sequence>
<dbReference type="InterPro" id="IPR029044">
    <property type="entry name" value="Nucleotide-diphossugar_trans"/>
</dbReference>
<evidence type="ECO:0000256" key="1">
    <source>
        <dbReference type="ARBA" id="ARBA00022679"/>
    </source>
</evidence>